<dbReference type="GO" id="GO:1990189">
    <property type="term" value="F:protein N-terminal-serine acetyltransferase activity"/>
    <property type="evidence" value="ECO:0007669"/>
    <property type="project" value="TreeGrafter"/>
</dbReference>
<name>A0A1H3GUA9_9RHOB</name>
<dbReference type="PANTHER" id="PTHR43441">
    <property type="entry name" value="RIBOSOMAL-PROTEIN-SERINE ACETYLTRANSFERASE"/>
    <property type="match status" value="1"/>
</dbReference>
<dbReference type="Proteomes" id="UP000199026">
    <property type="component" value="Unassembled WGS sequence"/>
</dbReference>
<keyword evidence="3" id="KW-1185">Reference proteome</keyword>
<dbReference type="FunFam" id="3.40.630.30:FF:000047">
    <property type="entry name" value="Acetyltransferase, GNAT family"/>
    <property type="match status" value="1"/>
</dbReference>
<dbReference type="GeneID" id="78122859"/>
<dbReference type="Gene3D" id="3.40.630.30">
    <property type="match status" value="1"/>
</dbReference>
<dbReference type="GO" id="GO:0008999">
    <property type="term" value="F:protein-N-terminal-alanine acetyltransferase activity"/>
    <property type="evidence" value="ECO:0007669"/>
    <property type="project" value="TreeGrafter"/>
</dbReference>
<keyword evidence="2" id="KW-0808">Transferase</keyword>
<organism evidence="2 3">
    <name type="scientific">Lentibacter algarum</name>
    <dbReference type="NCBI Taxonomy" id="576131"/>
    <lineage>
        <taxon>Bacteria</taxon>
        <taxon>Pseudomonadati</taxon>
        <taxon>Pseudomonadota</taxon>
        <taxon>Alphaproteobacteria</taxon>
        <taxon>Rhodobacterales</taxon>
        <taxon>Roseobacteraceae</taxon>
        <taxon>Lentibacter</taxon>
    </lineage>
</organism>
<feature type="domain" description="N-acetyltransferase" evidence="1">
    <location>
        <begin position="47"/>
        <end position="192"/>
    </location>
</feature>
<dbReference type="SUPFAM" id="SSF55729">
    <property type="entry name" value="Acyl-CoA N-acyltransferases (Nat)"/>
    <property type="match status" value="1"/>
</dbReference>
<gene>
    <name evidence="2" type="ORF">SAMN05444486_10145</name>
</gene>
<dbReference type="AlphaFoldDB" id="A0A1H3GUA9"/>
<dbReference type="PROSITE" id="PS51186">
    <property type="entry name" value="GNAT"/>
    <property type="match status" value="1"/>
</dbReference>
<dbReference type="Pfam" id="PF13302">
    <property type="entry name" value="Acetyltransf_3"/>
    <property type="match status" value="1"/>
</dbReference>
<dbReference type="EMBL" id="FNPR01000001">
    <property type="protein sequence ID" value="SDY06912.1"/>
    <property type="molecule type" value="Genomic_DNA"/>
</dbReference>
<sequence>MADIVNELGQPIGWPVATDLPRPRPEKVRLEGRFCSLVPLDVEAHGGQLWEAFSADMTGVDWTYLPVAPIETEADFGVFLRAAEASEDPLYFTVLNAEGRAVGHATYLRIDPANGVIEVGYIHFSPLMQRTPMSTEAMYLMMAYVFETLGYRRYEWKCDALNAPSLAAAKRLGFTFEGVFRQAVVYKGRNRDTAWLSVLDSEWPALKARFERWLDVENFDSKGRQRTRL</sequence>
<reference evidence="2 3" key="1">
    <citation type="submission" date="2016-10" db="EMBL/GenBank/DDBJ databases">
        <authorList>
            <person name="de Groot N.N."/>
        </authorList>
    </citation>
    <scope>NUCLEOTIDE SEQUENCE [LARGE SCALE GENOMIC DNA]</scope>
    <source>
        <strain evidence="2 3">DSM 24677</strain>
    </source>
</reference>
<dbReference type="STRING" id="576131.SAMN05444486_10145"/>
<dbReference type="PANTHER" id="PTHR43441:SF2">
    <property type="entry name" value="FAMILY ACETYLTRANSFERASE, PUTATIVE (AFU_ORTHOLOGUE AFUA_7G00850)-RELATED"/>
    <property type="match status" value="1"/>
</dbReference>
<evidence type="ECO:0000313" key="2">
    <source>
        <dbReference type="EMBL" id="SDY06912.1"/>
    </source>
</evidence>
<dbReference type="InterPro" id="IPR000182">
    <property type="entry name" value="GNAT_dom"/>
</dbReference>
<proteinExistence type="predicted"/>
<dbReference type="InterPro" id="IPR051908">
    <property type="entry name" value="Ribosomal_N-acetyltransferase"/>
</dbReference>
<dbReference type="InterPro" id="IPR016181">
    <property type="entry name" value="Acyl_CoA_acyltransferase"/>
</dbReference>
<dbReference type="OrthoDB" id="5295305at2"/>
<evidence type="ECO:0000313" key="3">
    <source>
        <dbReference type="Proteomes" id="UP000199026"/>
    </source>
</evidence>
<dbReference type="RefSeq" id="WP_089886893.1">
    <property type="nucleotide sequence ID" value="NZ_CALJFH010000032.1"/>
</dbReference>
<dbReference type="GO" id="GO:0005737">
    <property type="term" value="C:cytoplasm"/>
    <property type="evidence" value="ECO:0007669"/>
    <property type="project" value="TreeGrafter"/>
</dbReference>
<protein>
    <submittedName>
        <fullName evidence="2">Protein N-acetyltransferase, RimJ/RimL family</fullName>
    </submittedName>
</protein>
<accession>A0A1H3GUA9</accession>
<evidence type="ECO:0000259" key="1">
    <source>
        <dbReference type="PROSITE" id="PS51186"/>
    </source>
</evidence>